<dbReference type="InterPro" id="IPR005828">
    <property type="entry name" value="MFS_sugar_transport-like"/>
</dbReference>
<feature type="transmembrane region" description="Helical" evidence="8">
    <location>
        <begin position="370"/>
        <end position="393"/>
    </location>
</feature>
<keyword evidence="11" id="KW-1185">Reference proteome</keyword>
<dbReference type="InterPro" id="IPR003663">
    <property type="entry name" value="Sugar/inositol_transpt"/>
</dbReference>
<reference evidence="10" key="1">
    <citation type="submission" date="2021-10" db="EMBL/GenBank/DDBJ databases">
        <title>Gramella sp. ASW11-100T, isolated from marine sediment.</title>
        <authorList>
            <person name="Xia C."/>
        </authorList>
    </citation>
    <scope>NUCLEOTIDE SEQUENCE</scope>
    <source>
        <strain evidence="10">ASW11-100</strain>
    </source>
</reference>
<evidence type="ECO:0000313" key="11">
    <source>
        <dbReference type="Proteomes" id="UP001139414"/>
    </source>
</evidence>
<proteinExistence type="inferred from homology"/>
<feature type="transmembrane region" description="Helical" evidence="8">
    <location>
        <begin position="334"/>
        <end position="358"/>
    </location>
</feature>
<dbReference type="Proteomes" id="UP001139414">
    <property type="component" value="Unassembled WGS sequence"/>
</dbReference>
<dbReference type="PANTHER" id="PTHR48020">
    <property type="entry name" value="PROTON MYO-INOSITOL COTRANSPORTER"/>
    <property type="match status" value="1"/>
</dbReference>
<dbReference type="GO" id="GO:0022857">
    <property type="term" value="F:transmembrane transporter activity"/>
    <property type="evidence" value="ECO:0007669"/>
    <property type="project" value="InterPro"/>
</dbReference>
<evidence type="ECO:0000259" key="9">
    <source>
        <dbReference type="PROSITE" id="PS50850"/>
    </source>
</evidence>
<evidence type="ECO:0000256" key="5">
    <source>
        <dbReference type="ARBA" id="ARBA00022989"/>
    </source>
</evidence>
<feature type="transmembrane region" description="Helical" evidence="8">
    <location>
        <begin position="132"/>
        <end position="150"/>
    </location>
</feature>
<dbReference type="RefSeq" id="WP_229341738.1">
    <property type="nucleotide sequence ID" value="NZ_JAJBZG010000005.1"/>
</dbReference>
<dbReference type="PROSITE" id="PS00216">
    <property type="entry name" value="SUGAR_TRANSPORT_1"/>
    <property type="match status" value="1"/>
</dbReference>
<evidence type="ECO:0000256" key="2">
    <source>
        <dbReference type="ARBA" id="ARBA00010992"/>
    </source>
</evidence>
<evidence type="ECO:0000313" key="10">
    <source>
        <dbReference type="EMBL" id="MCB7482271.1"/>
    </source>
</evidence>
<dbReference type="Pfam" id="PF00083">
    <property type="entry name" value="Sugar_tr"/>
    <property type="match status" value="1"/>
</dbReference>
<dbReference type="NCBIfam" id="TIGR00879">
    <property type="entry name" value="SP"/>
    <property type="match status" value="1"/>
</dbReference>
<keyword evidence="3 7" id="KW-0813">Transport</keyword>
<sequence>MNKILTWSISAALAGFLFGFDTVVISGADKQLQALWNTSDAFHGSVVMAMALWGTVVGAIFGGIPTNKIGRKNTLMIIGVLYFISALGSAFANDPITFAVFRFLGGLGVGASTIAAPAFVSEIAPANQRGKLVSLYQFNIVLGILIAFLSNYLLRNTGAEPWRWMVGIEALPAFIYLIFVFFIPRSPRWLVSKGRFSEAEKVLAIINPGIDVKSKVQEIKNLNDKELTGENIFMKKYRFPLMLAFLIAFFNQLSGINAFLYYAPRIFESAGLGESTALLSSIGIGVVNLLFTLLGVFLIDKLGRKQLMLYGSIGYIISLSLVAAAFFLNWGGLWVPIFLFLFIASHAIGQGAVIWVFISEIFPNRLRASGQAFGSSTHWVLAAIIPSTIPYLFTNIGPGYVFAFFAFMMVLQLLFVIFMMPETKGKSLEELSAELSIEK</sequence>
<dbReference type="PROSITE" id="PS50850">
    <property type="entry name" value="MFS"/>
    <property type="match status" value="1"/>
</dbReference>
<feature type="transmembrane region" description="Helical" evidence="8">
    <location>
        <begin position="241"/>
        <end position="263"/>
    </location>
</feature>
<feature type="transmembrane region" description="Helical" evidence="8">
    <location>
        <begin position="42"/>
        <end position="62"/>
    </location>
</feature>
<dbReference type="GO" id="GO:0016020">
    <property type="term" value="C:membrane"/>
    <property type="evidence" value="ECO:0007669"/>
    <property type="project" value="UniProtKB-SubCell"/>
</dbReference>
<comment type="subcellular location">
    <subcellularLocation>
        <location evidence="1">Membrane</location>
        <topology evidence="1">Multi-pass membrane protein</topology>
    </subcellularLocation>
</comment>
<evidence type="ECO:0000256" key="8">
    <source>
        <dbReference type="SAM" id="Phobius"/>
    </source>
</evidence>
<evidence type="ECO:0000256" key="1">
    <source>
        <dbReference type="ARBA" id="ARBA00004141"/>
    </source>
</evidence>
<comment type="caution">
    <text evidence="10">The sequence shown here is derived from an EMBL/GenBank/DDBJ whole genome shotgun (WGS) entry which is preliminary data.</text>
</comment>
<dbReference type="SUPFAM" id="SSF103473">
    <property type="entry name" value="MFS general substrate transporter"/>
    <property type="match status" value="1"/>
</dbReference>
<dbReference type="InterPro" id="IPR020846">
    <property type="entry name" value="MFS_dom"/>
</dbReference>
<keyword evidence="6 8" id="KW-0472">Membrane</keyword>
<dbReference type="PRINTS" id="PR00171">
    <property type="entry name" value="SUGRTRNSPORT"/>
</dbReference>
<comment type="similarity">
    <text evidence="2 7">Belongs to the major facilitator superfamily. Sugar transporter (TC 2.A.1.1) family.</text>
</comment>
<keyword evidence="5 8" id="KW-1133">Transmembrane helix</keyword>
<keyword evidence="4 8" id="KW-0812">Transmembrane</keyword>
<feature type="transmembrane region" description="Helical" evidence="8">
    <location>
        <begin position="74"/>
        <end position="92"/>
    </location>
</feature>
<dbReference type="PROSITE" id="PS00217">
    <property type="entry name" value="SUGAR_TRANSPORT_2"/>
    <property type="match status" value="1"/>
</dbReference>
<feature type="transmembrane region" description="Helical" evidence="8">
    <location>
        <begin position="399"/>
        <end position="418"/>
    </location>
</feature>
<evidence type="ECO:0000256" key="7">
    <source>
        <dbReference type="RuleBase" id="RU003346"/>
    </source>
</evidence>
<dbReference type="InterPro" id="IPR005829">
    <property type="entry name" value="Sugar_transporter_CS"/>
</dbReference>
<dbReference type="InterPro" id="IPR036259">
    <property type="entry name" value="MFS_trans_sf"/>
</dbReference>
<feature type="transmembrane region" description="Helical" evidence="8">
    <location>
        <begin position="162"/>
        <end position="183"/>
    </location>
</feature>
<dbReference type="Gene3D" id="1.20.1250.20">
    <property type="entry name" value="MFS general substrate transporter like domains"/>
    <property type="match status" value="1"/>
</dbReference>
<dbReference type="PANTHER" id="PTHR48020:SF12">
    <property type="entry name" value="PROTON MYO-INOSITOL COTRANSPORTER"/>
    <property type="match status" value="1"/>
</dbReference>
<dbReference type="InterPro" id="IPR050814">
    <property type="entry name" value="Myo-inositol_Transporter"/>
</dbReference>
<feature type="domain" description="Major facilitator superfamily (MFS) profile" evidence="9">
    <location>
        <begin position="7"/>
        <end position="424"/>
    </location>
</feature>
<feature type="transmembrane region" description="Helical" evidence="8">
    <location>
        <begin position="307"/>
        <end position="328"/>
    </location>
</feature>
<evidence type="ECO:0000256" key="4">
    <source>
        <dbReference type="ARBA" id="ARBA00022692"/>
    </source>
</evidence>
<protein>
    <submittedName>
        <fullName evidence="10">Sugar porter family MFS transporter</fullName>
    </submittedName>
</protein>
<evidence type="ECO:0000256" key="6">
    <source>
        <dbReference type="ARBA" id="ARBA00023136"/>
    </source>
</evidence>
<name>A0A9X1RYD9_9FLAO</name>
<organism evidence="10 11">
    <name type="scientific">Christiangramia sediminis</name>
    <dbReference type="NCBI Taxonomy" id="2881336"/>
    <lineage>
        <taxon>Bacteria</taxon>
        <taxon>Pseudomonadati</taxon>
        <taxon>Bacteroidota</taxon>
        <taxon>Flavobacteriia</taxon>
        <taxon>Flavobacteriales</taxon>
        <taxon>Flavobacteriaceae</taxon>
        <taxon>Christiangramia</taxon>
    </lineage>
</organism>
<evidence type="ECO:0000256" key="3">
    <source>
        <dbReference type="ARBA" id="ARBA00022448"/>
    </source>
</evidence>
<feature type="transmembrane region" description="Helical" evidence="8">
    <location>
        <begin position="275"/>
        <end position="300"/>
    </location>
</feature>
<dbReference type="AlphaFoldDB" id="A0A9X1RYD9"/>
<gene>
    <name evidence="10" type="ORF">LGQ90_13440</name>
</gene>
<feature type="transmembrane region" description="Helical" evidence="8">
    <location>
        <begin position="98"/>
        <end position="120"/>
    </location>
</feature>
<dbReference type="EMBL" id="JAJBZG010000005">
    <property type="protein sequence ID" value="MCB7482271.1"/>
    <property type="molecule type" value="Genomic_DNA"/>
</dbReference>
<accession>A0A9X1RYD9</accession>